<feature type="transmembrane region" description="Helical" evidence="2">
    <location>
        <begin position="65"/>
        <end position="83"/>
    </location>
</feature>
<keyword evidence="2" id="KW-0472">Membrane</keyword>
<protein>
    <submittedName>
        <fullName evidence="4">HPP family-domain-containing protein</fullName>
    </submittedName>
</protein>
<dbReference type="PANTHER" id="PTHR33741">
    <property type="entry name" value="TRANSMEMBRANE PROTEIN DDB_G0269096-RELATED"/>
    <property type="match status" value="1"/>
</dbReference>
<reference evidence="4" key="1">
    <citation type="submission" date="2023-03" db="EMBL/GenBank/DDBJ databases">
        <title>Massive genome expansion in bonnet fungi (Mycena s.s.) driven by repeated elements and novel gene families across ecological guilds.</title>
        <authorList>
            <consortium name="Lawrence Berkeley National Laboratory"/>
            <person name="Harder C.B."/>
            <person name="Miyauchi S."/>
            <person name="Viragh M."/>
            <person name="Kuo A."/>
            <person name="Thoen E."/>
            <person name="Andreopoulos B."/>
            <person name="Lu D."/>
            <person name="Skrede I."/>
            <person name="Drula E."/>
            <person name="Henrissat B."/>
            <person name="Morin E."/>
            <person name="Kohler A."/>
            <person name="Barry K."/>
            <person name="LaButti K."/>
            <person name="Morin E."/>
            <person name="Salamov A."/>
            <person name="Lipzen A."/>
            <person name="Mereny Z."/>
            <person name="Hegedus B."/>
            <person name="Baldrian P."/>
            <person name="Stursova M."/>
            <person name="Weitz H."/>
            <person name="Taylor A."/>
            <person name="Grigoriev I.V."/>
            <person name="Nagy L.G."/>
            <person name="Martin F."/>
            <person name="Kauserud H."/>
        </authorList>
    </citation>
    <scope>NUCLEOTIDE SEQUENCE</scope>
    <source>
        <strain evidence="4">9284</strain>
    </source>
</reference>
<feature type="region of interest" description="Disordered" evidence="1">
    <location>
        <begin position="211"/>
        <end position="242"/>
    </location>
</feature>
<proteinExistence type="predicted"/>
<keyword evidence="2" id="KW-1133">Transmembrane helix</keyword>
<sequence length="242" mass="26124">MSPSRPPVLSRLPTWISHWLGYRAAPPPKRPDYIVWLWSFIGAFGGLSILQAVFGHAHYFIERNVPSIIASYGASAVLCYGAIEAPLAQPRALLGGHFISALIGVCITKLFALLPTTSRFDQLRWLAGSLSTSLAIVAMQITSTTHPPAGATALLAAVNPDVTAIGWYYLPVVLLSSTLILVSALLINNVQRRYPVYWWAPVVPAVLKNPAEQEQKRSGSASDLEKGLPEADTARSSTVKPA</sequence>
<feature type="transmembrane region" description="Helical" evidence="2">
    <location>
        <begin position="165"/>
        <end position="187"/>
    </location>
</feature>
<evidence type="ECO:0000259" key="3">
    <source>
        <dbReference type="Pfam" id="PF04982"/>
    </source>
</evidence>
<comment type="caution">
    <text evidence="4">The sequence shown here is derived from an EMBL/GenBank/DDBJ whole genome shotgun (WGS) entry which is preliminary data.</text>
</comment>
<dbReference type="Proteomes" id="UP001221142">
    <property type="component" value="Unassembled WGS sequence"/>
</dbReference>
<dbReference type="InterPro" id="IPR007065">
    <property type="entry name" value="HPP"/>
</dbReference>
<evidence type="ECO:0000313" key="4">
    <source>
        <dbReference type="EMBL" id="KAJ7607947.1"/>
    </source>
</evidence>
<dbReference type="InterPro" id="IPR058581">
    <property type="entry name" value="TM_HPP"/>
</dbReference>
<dbReference type="AlphaFoldDB" id="A0AAD7B219"/>
<organism evidence="4 5">
    <name type="scientific">Roridomyces roridus</name>
    <dbReference type="NCBI Taxonomy" id="1738132"/>
    <lineage>
        <taxon>Eukaryota</taxon>
        <taxon>Fungi</taxon>
        <taxon>Dikarya</taxon>
        <taxon>Basidiomycota</taxon>
        <taxon>Agaricomycotina</taxon>
        <taxon>Agaricomycetes</taxon>
        <taxon>Agaricomycetidae</taxon>
        <taxon>Agaricales</taxon>
        <taxon>Marasmiineae</taxon>
        <taxon>Mycenaceae</taxon>
        <taxon>Roridomyces</taxon>
    </lineage>
</organism>
<evidence type="ECO:0000256" key="1">
    <source>
        <dbReference type="SAM" id="MobiDB-lite"/>
    </source>
</evidence>
<keyword evidence="5" id="KW-1185">Reference proteome</keyword>
<dbReference type="Pfam" id="PF04982">
    <property type="entry name" value="TM_HPP"/>
    <property type="match status" value="1"/>
</dbReference>
<feature type="compositionally biased region" description="Basic and acidic residues" evidence="1">
    <location>
        <begin position="211"/>
        <end position="233"/>
    </location>
</feature>
<feature type="transmembrane region" description="Helical" evidence="2">
    <location>
        <begin position="126"/>
        <end position="145"/>
    </location>
</feature>
<evidence type="ECO:0000256" key="2">
    <source>
        <dbReference type="SAM" id="Phobius"/>
    </source>
</evidence>
<feature type="domain" description="HPP transmembrane region" evidence="3">
    <location>
        <begin position="29"/>
        <end position="195"/>
    </location>
</feature>
<name>A0AAD7B219_9AGAR</name>
<evidence type="ECO:0000313" key="5">
    <source>
        <dbReference type="Proteomes" id="UP001221142"/>
    </source>
</evidence>
<accession>A0AAD7B219</accession>
<feature type="transmembrane region" description="Helical" evidence="2">
    <location>
        <begin position="95"/>
        <end position="114"/>
    </location>
</feature>
<feature type="transmembrane region" description="Helical" evidence="2">
    <location>
        <begin position="33"/>
        <end position="53"/>
    </location>
</feature>
<gene>
    <name evidence="4" type="ORF">FB45DRAFT_947332</name>
</gene>
<dbReference type="PANTHER" id="PTHR33741:SF5">
    <property type="entry name" value="TRANSMEMBRANE PROTEIN DDB_G0269096-RELATED"/>
    <property type="match status" value="1"/>
</dbReference>
<keyword evidence="2" id="KW-0812">Transmembrane</keyword>
<dbReference type="EMBL" id="JARKIF010000047">
    <property type="protein sequence ID" value="KAJ7607947.1"/>
    <property type="molecule type" value="Genomic_DNA"/>
</dbReference>